<accession>A0AAD5V1B5</accession>
<gene>
    <name evidence="6" type="ORF">NLI96_g7218</name>
</gene>
<dbReference type="GO" id="GO:0005634">
    <property type="term" value="C:nucleus"/>
    <property type="evidence" value="ECO:0007669"/>
    <property type="project" value="UniProtKB-UniRule"/>
</dbReference>
<sequence>MTAPYDKDGQPPRPRNSWIIFRTEMLNKRGPPEPGTKKQPQADVSKVIAKLWHDAPPDIREEYERKAANEKAEHERKYPNYKYKPKSKADKERERQTKKAEKLRQKEEAKKAKIPKPPPFAYGTQVTYYAAAAAMLPGPNDYPSPPLSLASPLPPDKDLPDDELLTIGRASSSGSSRNVSQTNSPVSEAHHIPDREESVSPRASDYLARKKASKVASGDQANPDLVPRELTWLLAQLHEPGQQTDEPYVLGSDSSEGSPSPVSPSEQSPVAPAISDAQPQYAYQENWVHTPVDASQDEAASFGVELPSLPASWVAETSTESFRSLLNGTHVSGIFDMATAQGFQSPRSDFEVDINSPTGLSPQAAQGETTGWGDIMDNVREDTLGALPTPETNSSSSSDALPTPPSAALANDMAMNAYFDFDLLTLPDQPHEQDSYCQPTFDCSDYQSPITPSDYAPYVTPAQILQPLPDSSLAPLPHFSMSTFGEPPASSPSPTSISPSELSTTASSTCASSASSSPAMYRPPPGALNASSRRVGGSWKAPPVYPAFDEDLSPGGIPFQESTPWSLTTS</sequence>
<reference evidence="6" key="1">
    <citation type="submission" date="2022-07" db="EMBL/GenBank/DDBJ databases">
        <title>Genome Sequence of Physisporinus lineatus.</title>
        <authorList>
            <person name="Buettner E."/>
        </authorList>
    </citation>
    <scope>NUCLEOTIDE SEQUENCE</scope>
    <source>
        <strain evidence="6">VT162</strain>
    </source>
</reference>
<dbReference type="GO" id="GO:0000981">
    <property type="term" value="F:DNA-binding transcription factor activity, RNA polymerase II-specific"/>
    <property type="evidence" value="ECO:0007669"/>
    <property type="project" value="TreeGrafter"/>
</dbReference>
<keyword evidence="1 3" id="KW-0238">DNA-binding</keyword>
<evidence type="ECO:0000256" key="2">
    <source>
        <dbReference type="ARBA" id="ARBA00023242"/>
    </source>
</evidence>
<evidence type="ECO:0000313" key="7">
    <source>
        <dbReference type="Proteomes" id="UP001212997"/>
    </source>
</evidence>
<keyword evidence="2 3" id="KW-0539">Nucleus</keyword>
<feature type="domain" description="HMG box" evidence="5">
    <location>
        <begin position="11"/>
        <end position="82"/>
    </location>
</feature>
<dbReference type="InterPro" id="IPR051356">
    <property type="entry name" value="SOX/SOX-like_TF"/>
</dbReference>
<proteinExistence type="predicted"/>
<dbReference type="Proteomes" id="UP001212997">
    <property type="component" value="Unassembled WGS sequence"/>
</dbReference>
<feature type="compositionally biased region" description="Polar residues" evidence="4">
    <location>
        <begin position="390"/>
        <end position="400"/>
    </location>
</feature>
<dbReference type="SUPFAM" id="SSF47095">
    <property type="entry name" value="HMG-box"/>
    <property type="match status" value="1"/>
</dbReference>
<dbReference type="AlphaFoldDB" id="A0AAD5V1B5"/>
<feature type="region of interest" description="Disordered" evidence="4">
    <location>
        <begin position="135"/>
        <end position="224"/>
    </location>
</feature>
<feature type="region of interest" description="Disordered" evidence="4">
    <location>
        <begin position="236"/>
        <end position="278"/>
    </location>
</feature>
<evidence type="ECO:0000259" key="5">
    <source>
        <dbReference type="PROSITE" id="PS50118"/>
    </source>
</evidence>
<evidence type="ECO:0000256" key="1">
    <source>
        <dbReference type="ARBA" id="ARBA00023125"/>
    </source>
</evidence>
<feature type="region of interest" description="Disordered" evidence="4">
    <location>
        <begin position="25"/>
        <end position="121"/>
    </location>
</feature>
<dbReference type="EMBL" id="JANAWD010000289">
    <property type="protein sequence ID" value="KAJ3482094.1"/>
    <property type="molecule type" value="Genomic_DNA"/>
</dbReference>
<feature type="compositionally biased region" description="Basic and acidic residues" evidence="4">
    <location>
        <begin position="51"/>
        <end position="78"/>
    </location>
</feature>
<feature type="compositionally biased region" description="Low complexity" evidence="4">
    <location>
        <begin position="251"/>
        <end position="273"/>
    </location>
</feature>
<feature type="DNA-binding region" description="HMG box" evidence="3">
    <location>
        <begin position="11"/>
        <end position="82"/>
    </location>
</feature>
<feature type="compositionally biased region" description="Polar residues" evidence="4">
    <location>
        <begin position="560"/>
        <end position="570"/>
    </location>
</feature>
<dbReference type="Gene3D" id="1.10.30.10">
    <property type="entry name" value="High mobility group box domain"/>
    <property type="match status" value="1"/>
</dbReference>
<comment type="caution">
    <text evidence="6">The sequence shown here is derived from an EMBL/GenBank/DDBJ whole genome shotgun (WGS) entry which is preliminary data.</text>
</comment>
<dbReference type="InterPro" id="IPR036910">
    <property type="entry name" value="HMG_box_dom_sf"/>
</dbReference>
<feature type="region of interest" description="Disordered" evidence="4">
    <location>
        <begin position="384"/>
        <end position="407"/>
    </location>
</feature>
<feature type="compositionally biased region" description="Low complexity" evidence="4">
    <location>
        <begin position="171"/>
        <end position="184"/>
    </location>
</feature>
<evidence type="ECO:0000256" key="3">
    <source>
        <dbReference type="PROSITE-ProRule" id="PRU00267"/>
    </source>
</evidence>
<feature type="compositionally biased region" description="Basic and acidic residues" evidence="4">
    <location>
        <begin position="188"/>
        <end position="199"/>
    </location>
</feature>
<dbReference type="PROSITE" id="PS50118">
    <property type="entry name" value="HMG_BOX_2"/>
    <property type="match status" value="1"/>
</dbReference>
<dbReference type="Pfam" id="PF00505">
    <property type="entry name" value="HMG_box"/>
    <property type="match status" value="1"/>
</dbReference>
<dbReference type="CDD" id="cd01389">
    <property type="entry name" value="HMG-box_ROX1-like"/>
    <property type="match status" value="1"/>
</dbReference>
<evidence type="ECO:0000256" key="4">
    <source>
        <dbReference type="SAM" id="MobiDB-lite"/>
    </source>
</evidence>
<evidence type="ECO:0000313" key="6">
    <source>
        <dbReference type="EMBL" id="KAJ3482094.1"/>
    </source>
</evidence>
<protein>
    <recommendedName>
        <fullName evidence="5">HMG box domain-containing protein</fullName>
    </recommendedName>
</protein>
<keyword evidence="7" id="KW-1185">Reference proteome</keyword>
<dbReference type="PANTHER" id="PTHR45789">
    <property type="entry name" value="FI18025P1"/>
    <property type="match status" value="1"/>
</dbReference>
<feature type="compositionally biased region" description="Low complexity" evidence="4">
    <location>
        <begin position="492"/>
        <end position="517"/>
    </location>
</feature>
<dbReference type="GO" id="GO:0000978">
    <property type="term" value="F:RNA polymerase II cis-regulatory region sequence-specific DNA binding"/>
    <property type="evidence" value="ECO:0007669"/>
    <property type="project" value="TreeGrafter"/>
</dbReference>
<feature type="region of interest" description="Disordered" evidence="4">
    <location>
        <begin position="476"/>
        <end position="570"/>
    </location>
</feature>
<organism evidence="6 7">
    <name type="scientific">Meripilus lineatus</name>
    <dbReference type="NCBI Taxonomy" id="2056292"/>
    <lineage>
        <taxon>Eukaryota</taxon>
        <taxon>Fungi</taxon>
        <taxon>Dikarya</taxon>
        <taxon>Basidiomycota</taxon>
        <taxon>Agaricomycotina</taxon>
        <taxon>Agaricomycetes</taxon>
        <taxon>Polyporales</taxon>
        <taxon>Meripilaceae</taxon>
        <taxon>Meripilus</taxon>
    </lineage>
</organism>
<name>A0AAD5V1B5_9APHY</name>
<dbReference type="InterPro" id="IPR009071">
    <property type="entry name" value="HMG_box_dom"/>
</dbReference>
<dbReference type="PANTHER" id="PTHR45789:SF2">
    <property type="entry name" value="FI18025P1"/>
    <property type="match status" value="1"/>
</dbReference>
<feature type="compositionally biased region" description="Basic and acidic residues" evidence="4">
    <location>
        <begin position="87"/>
        <end position="111"/>
    </location>
</feature>
<dbReference type="SMART" id="SM00398">
    <property type="entry name" value="HMG"/>
    <property type="match status" value="1"/>
</dbReference>